<sequence>MRLITATEEHLRTLMTWLPDLRQCRQWGGPTFRYPFTEQTFIEDCRWPDLPSCVLLDEDGESLAFGQYYERRDRCHLGRLIVSPGHRGAGLGRTLVTELSKRGCRELNARECSLFVLKDNTRARKLYEKLGFAYSDYPDSPGWLEGCDYMIAPAEALTAA</sequence>
<gene>
    <name evidence="2" type="ORF">ACFQBM_11980</name>
</gene>
<protein>
    <submittedName>
        <fullName evidence="2">GNAT family N-acetyltransferase</fullName>
        <ecNumber evidence="2">2.3.-.-</ecNumber>
    </submittedName>
</protein>
<dbReference type="InterPro" id="IPR000182">
    <property type="entry name" value="GNAT_dom"/>
</dbReference>
<dbReference type="Gene3D" id="3.40.630.30">
    <property type="match status" value="1"/>
</dbReference>
<evidence type="ECO:0000313" key="3">
    <source>
        <dbReference type="Proteomes" id="UP001596425"/>
    </source>
</evidence>
<dbReference type="PROSITE" id="PS51186">
    <property type="entry name" value="GNAT"/>
    <property type="match status" value="1"/>
</dbReference>
<dbReference type="PANTHER" id="PTHR43072:SF60">
    <property type="entry name" value="L-2,4-DIAMINOBUTYRIC ACID ACETYLTRANSFERASE"/>
    <property type="match status" value="1"/>
</dbReference>
<dbReference type="EMBL" id="JBHSVR010000001">
    <property type="protein sequence ID" value="MFC6634009.1"/>
    <property type="molecule type" value="Genomic_DNA"/>
</dbReference>
<name>A0ABW1YMM7_9GAMM</name>
<dbReference type="CDD" id="cd04301">
    <property type="entry name" value="NAT_SF"/>
    <property type="match status" value="1"/>
</dbReference>
<keyword evidence="2" id="KW-0012">Acyltransferase</keyword>
<proteinExistence type="predicted"/>
<keyword evidence="3" id="KW-1185">Reference proteome</keyword>
<evidence type="ECO:0000313" key="2">
    <source>
        <dbReference type="EMBL" id="MFC6634009.1"/>
    </source>
</evidence>
<evidence type="ECO:0000259" key="1">
    <source>
        <dbReference type="PROSITE" id="PS51186"/>
    </source>
</evidence>
<dbReference type="RefSeq" id="WP_193190262.1">
    <property type="nucleotide sequence ID" value="NZ_JACZFR010000012.1"/>
</dbReference>
<comment type="caution">
    <text evidence="2">The sequence shown here is derived from an EMBL/GenBank/DDBJ whole genome shotgun (WGS) entry which is preliminary data.</text>
</comment>
<dbReference type="InterPro" id="IPR016181">
    <property type="entry name" value="Acyl_CoA_acyltransferase"/>
</dbReference>
<dbReference type="Proteomes" id="UP001596425">
    <property type="component" value="Unassembled WGS sequence"/>
</dbReference>
<reference evidence="3" key="1">
    <citation type="journal article" date="2019" name="Int. J. Syst. Evol. Microbiol.">
        <title>The Global Catalogue of Microorganisms (GCM) 10K type strain sequencing project: providing services to taxonomists for standard genome sequencing and annotation.</title>
        <authorList>
            <consortium name="The Broad Institute Genomics Platform"/>
            <consortium name="The Broad Institute Genome Sequencing Center for Infectious Disease"/>
            <person name="Wu L."/>
            <person name="Ma J."/>
        </authorList>
    </citation>
    <scope>NUCLEOTIDE SEQUENCE [LARGE SCALE GENOMIC DNA]</scope>
    <source>
        <strain evidence="3">CGMCC 1.13718</strain>
    </source>
</reference>
<accession>A0ABW1YMM7</accession>
<dbReference type="Pfam" id="PF00583">
    <property type="entry name" value="Acetyltransf_1"/>
    <property type="match status" value="1"/>
</dbReference>
<dbReference type="PANTHER" id="PTHR43072">
    <property type="entry name" value="N-ACETYLTRANSFERASE"/>
    <property type="match status" value="1"/>
</dbReference>
<dbReference type="EC" id="2.3.-.-" evidence="2"/>
<keyword evidence="2" id="KW-0808">Transferase</keyword>
<dbReference type="SUPFAM" id="SSF55729">
    <property type="entry name" value="Acyl-CoA N-acyltransferases (Nat)"/>
    <property type="match status" value="1"/>
</dbReference>
<dbReference type="GO" id="GO:0016746">
    <property type="term" value="F:acyltransferase activity"/>
    <property type="evidence" value="ECO:0007669"/>
    <property type="project" value="UniProtKB-KW"/>
</dbReference>
<feature type="domain" description="N-acetyltransferase" evidence="1">
    <location>
        <begin position="9"/>
        <end position="155"/>
    </location>
</feature>
<organism evidence="2 3">
    <name type="scientific">Microbulbifer taiwanensis</name>
    <dbReference type="NCBI Taxonomy" id="986746"/>
    <lineage>
        <taxon>Bacteria</taxon>
        <taxon>Pseudomonadati</taxon>
        <taxon>Pseudomonadota</taxon>
        <taxon>Gammaproteobacteria</taxon>
        <taxon>Cellvibrionales</taxon>
        <taxon>Microbulbiferaceae</taxon>
        <taxon>Microbulbifer</taxon>
    </lineage>
</organism>